<dbReference type="CDD" id="cd18186">
    <property type="entry name" value="BTB_POZ_ZBTB_KLHL-like"/>
    <property type="match status" value="1"/>
</dbReference>
<proteinExistence type="predicted"/>
<feature type="domain" description="BACK" evidence="3">
    <location>
        <begin position="116"/>
        <end position="209"/>
    </location>
</feature>
<dbReference type="SUPFAM" id="SSF54695">
    <property type="entry name" value="POZ domain"/>
    <property type="match status" value="1"/>
</dbReference>
<dbReference type="HOGENOM" id="CLU_020442_0_0_1"/>
<keyword evidence="5" id="KW-1185">Reference proteome</keyword>
<organism evidence="4 5">
    <name type="scientific">Tetranychus urticae</name>
    <name type="common">Two-spotted spider mite</name>
    <dbReference type="NCBI Taxonomy" id="32264"/>
    <lineage>
        <taxon>Eukaryota</taxon>
        <taxon>Metazoa</taxon>
        <taxon>Ecdysozoa</taxon>
        <taxon>Arthropoda</taxon>
        <taxon>Chelicerata</taxon>
        <taxon>Arachnida</taxon>
        <taxon>Acari</taxon>
        <taxon>Acariformes</taxon>
        <taxon>Trombidiformes</taxon>
        <taxon>Prostigmata</taxon>
        <taxon>Eleutherengona</taxon>
        <taxon>Raphignathae</taxon>
        <taxon>Tetranychoidea</taxon>
        <taxon>Tetranychidae</taxon>
        <taxon>Tetranychus</taxon>
    </lineage>
</organism>
<keyword evidence="1" id="KW-0880">Kelch repeat</keyword>
<dbReference type="EnsemblMetazoa" id="tetur02g14851.1">
    <property type="protein sequence ID" value="tetur02g14851.1"/>
    <property type="gene ID" value="tetur02g14851"/>
</dbReference>
<evidence type="ECO:0000259" key="3">
    <source>
        <dbReference type="SMART" id="SM00875"/>
    </source>
</evidence>
<protein>
    <recommendedName>
        <fullName evidence="3">BACK domain-containing protein</fullName>
    </recommendedName>
</protein>
<dbReference type="InterPro" id="IPR011705">
    <property type="entry name" value="BACK"/>
</dbReference>
<dbReference type="GeneID" id="107370987"/>
<dbReference type="PANTHER" id="PTHR24412">
    <property type="entry name" value="KELCH PROTEIN"/>
    <property type="match status" value="1"/>
</dbReference>
<evidence type="ECO:0000256" key="2">
    <source>
        <dbReference type="ARBA" id="ARBA00022737"/>
    </source>
</evidence>
<name>T1JY91_TETUR</name>
<dbReference type="PANTHER" id="PTHR24412:SF489">
    <property type="entry name" value="RING FINGER DOMAIN AND KELCH REPEAT-CONTAINING PROTEIN DDB_G0271372"/>
    <property type="match status" value="1"/>
</dbReference>
<accession>T1JY91</accession>
<evidence type="ECO:0000313" key="4">
    <source>
        <dbReference type="EnsemblMetazoa" id="tetur02g14851.1"/>
    </source>
</evidence>
<reference evidence="4" key="2">
    <citation type="submission" date="2015-06" db="UniProtKB">
        <authorList>
            <consortium name="EnsemblMetazoa"/>
        </authorList>
    </citation>
    <scope>IDENTIFICATION</scope>
</reference>
<reference evidence="5" key="1">
    <citation type="submission" date="2011-08" db="EMBL/GenBank/DDBJ databases">
        <authorList>
            <person name="Rombauts S."/>
        </authorList>
    </citation>
    <scope>NUCLEOTIDE SEQUENCE</scope>
    <source>
        <strain evidence="5">London</strain>
    </source>
</reference>
<dbReference type="Proteomes" id="UP000015104">
    <property type="component" value="Unassembled WGS sequence"/>
</dbReference>
<keyword evidence="2" id="KW-0677">Repeat</keyword>
<evidence type="ECO:0000313" key="5">
    <source>
        <dbReference type="Proteomes" id="UP000015104"/>
    </source>
</evidence>
<dbReference type="InterPro" id="IPR011333">
    <property type="entry name" value="SKP1/BTB/POZ_sf"/>
</dbReference>
<dbReference type="Gene3D" id="3.30.710.10">
    <property type="entry name" value="Potassium Channel Kv1.1, Chain A"/>
    <property type="match status" value="1"/>
</dbReference>
<dbReference type="AlphaFoldDB" id="T1JY91"/>
<dbReference type="Gene3D" id="1.25.40.420">
    <property type="match status" value="1"/>
</dbReference>
<sequence length="523" mass="61725">MDSLETGDQLIIVNRSTEHRISKKLICKILYFEKMLNLDLKESKENKVVLDFDEKAFKSIFNWIKLGFIFIEMDCVINMSIMADYFGISDRLMNNFISYFHENFSIEHLPVIIPQVTSTSKLINSGALYAFICRYFLKIVNTPVWLNYPPETIGRICGLDLMIHSEYQVFDAIMRWVKAKADYRKHFLKILLSLIRWCHLEDEDLAKIKENSFFKFSNFEIELCSRNKPNCNCGIDRTKQGCFVVIEELSDKKLQVKVLDGNFFPLVNQLIQNDPSLPLHLPHEEHVSDIFFDSGKEIIRIDWKHNKYRYMDYKSHYQKVHNCIYKSSRRGEYYAVTTKPELELFCRDVNFVCPQLSLLEANEKFILVLDDFWRFRCWETPSMANFNDSKYNVDSYLATVLDNYIYIVTEKGKFIEINIECKIALKIEFQRLQNKFKFSNLFLTSKQMNDDRVIFVDKTTNDVVCFNVSTREWKSIGRIIDCESKSADGREEYKTLKTFTFGFVSTDSINLCLERDLNEMPLI</sequence>
<evidence type="ECO:0000256" key="1">
    <source>
        <dbReference type="ARBA" id="ARBA00022441"/>
    </source>
</evidence>
<dbReference type="OrthoDB" id="6350321at2759"/>
<dbReference type="Pfam" id="PF07707">
    <property type="entry name" value="BACK"/>
    <property type="match status" value="1"/>
</dbReference>
<dbReference type="RefSeq" id="XP_025018464.1">
    <property type="nucleotide sequence ID" value="XM_025162696.1"/>
</dbReference>
<dbReference type="SMART" id="SM00875">
    <property type="entry name" value="BACK"/>
    <property type="match status" value="1"/>
</dbReference>
<dbReference type="EMBL" id="CAEY01000832">
    <property type="status" value="NOT_ANNOTATED_CDS"/>
    <property type="molecule type" value="Genomic_DNA"/>
</dbReference>